<dbReference type="RefSeq" id="WP_005178219.1">
    <property type="nucleotide sequence ID" value="NZ_CAXNYR010000005.1"/>
</dbReference>
<dbReference type="GeneID" id="69465969"/>
<evidence type="ECO:0000313" key="4">
    <source>
        <dbReference type="EMBL" id="QOW44128.1"/>
    </source>
</evidence>
<evidence type="ECO:0000313" key="3">
    <source>
        <dbReference type="EMBL" id="QIC70161.1"/>
    </source>
</evidence>
<evidence type="ECO:0000313" key="6">
    <source>
        <dbReference type="Proteomes" id="UP000593812"/>
    </source>
</evidence>
<keyword evidence="1" id="KW-0472">Membrane</keyword>
<dbReference type="KEGG" id="aid:CTZ23_06825"/>
<dbReference type="STRING" id="756892.GCA_001922645_02133"/>
<dbReference type="Proteomes" id="UP000593812">
    <property type="component" value="Chromosome"/>
</dbReference>
<gene>
    <name evidence="3" type="ORF">FSC09_06945</name>
    <name evidence="4" type="ORF">G0027_15510</name>
    <name evidence="2" type="ORF">MSG88_08315</name>
</gene>
<organism evidence="4 6">
    <name type="scientific">Acinetobacter indicus</name>
    <dbReference type="NCBI Taxonomy" id="756892"/>
    <lineage>
        <taxon>Bacteria</taxon>
        <taxon>Pseudomonadati</taxon>
        <taxon>Pseudomonadota</taxon>
        <taxon>Gammaproteobacteria</taxon>
        <taxon>Moraxellales</taxon>
        <taxon>Moraxellaceae</taxon>
        <taxon>Acinetobacter</taxon>
    </lineage>
</organism>
<keyword evidence="1" id="KW-1133">Transmembrane helix</keyword>
<name>A0A1Z9Z682_9GAMM</name>
<reference evidence="3 5" key="1">
    <citation type="submission" date="2019-09" db="EMBL/GenBank/DDBJ databases">
        <title>Non-baumannii Acinetobacter spp. carrying blaNDM-1 isolated in China.</title>
        <authorList>
            <person name="Cui C."/>
            <person name="Chen C."/>
            <person name="Sun J."/>
            <person name="Liu Y."/>
        </authorList>
    </citation>
    <scope>NUCLEOTIDE SEQUENCE [LARGE SCALE GENOMIC DNA]</scope>
    <source>
        <strain evidence="3 5">B18</strain>
    </source>
</reference>
<evidence type="ECO:0000256" key="1">
    <source>
        <dbReference type="SAM" id="Phobius"/>
    </source>
</evidence>
<evidence type="ECO:0000313" key="5">
    <source>
        <dbReference type="Proteomes" id="UP000503440"/>
    </source>
</evidence>
<dbReference type="EMBL" id="CP044455">
    <property type="protein sequence ID" value="QIC70161.1"/>
    <property type="molecule type" value="Genomic_DNA"/>
</dbReference>
<dbReference type="EMBL" id="CP048654">
    <property type="protein sequence ID" value="QOW44128.1"/>
    <property type="molecule type" value="Genomic_DNA"/>
</dbReference>
<evidence type="ECO:0000313" key="2">
    <source>
        <dbReference type="EMBL" id="MDV4315767.1"/>
    </source>
</evidence>
<feature type="transmembrane region" description="Helical" evidence="1">
    <location>
        <begin position="6"/>
        <end position="31"/>
    </location>
</feature>
<dbReference type="Proteomes" id="UP001284654">
    <property type="component" value="Unassembled WGS sequence"/>
</dbReference>
<accession>A0A1Z9Z682</accession>
<dbReference type="Proteomes" id="UP000503440">
    <property type="component" value="Chromosome"/>
</dbReference>
<proteinExistence type="predicted"/>
<sequence>MKRTQLLWFIGLWLAGFVALALIAGAFRLLVQWAY</sequence>
<dbReference type="AlphaFoldDB" id="A0A1Z9Z682"/>
<reference evidence="2" key="3">
    <citation type="submission" date="2023-10" db="EMBL/GenBank/DDBJ databases">
        <authorList>
            <person name="Sykes E.M.E."/>
            <person name="Khan I.U.H."/>
            <person name="Kumar A."/>
        </authorList>
    </citation>
    <scope>NUCLEOTIDE SEQUENCE</scope>
    <source>
        <strain evidence="2">IK5</strain>
    </source>
</reference>
<protein>
    <submittedName>
        <fullName evidence="4">DUF2474 domain-containing protein</fullName>
    </submittedName>
</protein>
<keyword evidence="1" id="KW-0812">Transmembrane</keyword>
<dbReference type="EMBL" id="JAWJYY010000001">
    <property type="protein sequence ID" value="MDV4315767.1"/>
    <property type="molecule type" value="Genomic_DNA"/>
</dbReference>
<reference evidence="4 6" key="2">
    <citation type="submission" date="2020-02" db="EMBL/GenBank/DDBJ databases">
        <title>Tigecycline-resistant Acinetobacter species from pigs and migratory birds.</title>
        <authorList>
            <person name="Chen C."/>
            <person name="Sun J."/>
            <person name="Liao X.-P."/>
            <person name="Liu Y.-H."/>
        </authorList>
    </citation>
    <scope>NUCLEOTIDE SEQUENCE [LARGE SCALE GENOMIC DNA]</scope>
    <source>
        <strain evidence="4 6">C15_T</strain>
    </source>
</reference>